<sequence>MRSPPGVSKASLQTLGAQGRLPNTPCAASVFSPLRISQVFSGFFVKVRNIPSLFVFRLRQDTSKPFKPKP</sequence>
<comment type="caution">
    <text evidence="2">The sequence shown here is derived from an EMBL/GenBank/DDBJ whole genome shotgun (WGS) entry which is preliminary data.</text>
</comment>
<name>A0ABQ7BDG9_BRACR</name>
<feature type="region of interest" description="Disordered" evidence="1">
    <location>
        <begin position="1"/>
        <end position="21"/>
    </location>
</feature>
<dbReference type="Proteomes" id="UP000266723">
    <property type="component" value="Unassembled WGS sequence"/>
</dbReference>
<dbReference type="EMBL" id="QGKV02001507">
    <property type="protein sequence ID" value="KAF3530362.1"/>
    <property type="molecule type" value="Genomic_DNA"/>
</dbReference>
<gene>
    <name evidence="2" type="ORF">DY000_02040459</name>
</gene>
<evidence type="ECO:0000313" key="3">
    <source>
        <dbReference type="Proteomes" id="UP000266723"/>
    </source>
</evidence>
<protein>
    <submittedName>
        <fullName evidence="2">Uncharacterized protein</fullName>
    </submittedName>
</protein>
<keyword evidence="3" id="KW-1185">Reference proteome</keyword>
<proteinExistence type="predicted"/>
<organism evidence="2 3">
    <name type="scientific">Brassica cretica</name>
    <name type="common">Mustard</name>
    <dbReference type="NCBI Taxonomy" id="69181"/>
    <lineage>
        <taxon>Eukaryota</taxon>
        <taxon>Viridiplantae</taxon>
        <taxon>Streptophyta</taxon>
        <taxon>Embryophyta</taxon>
        <taxon>Tracheophyta</taxon>
        <taxon>Spermatophyta</taxon>
        <taxon>Magnoliopsida</taxon>
        <taxon>eudicotyledons</taxon>
        <taxon>Gunneridae</taxon>
        <taxon>Pentapetalae</taxon>
        <taxon>rosids</taxon>
        <taxon>malvids</taxon>
        <taxon>Brassicales</taxon>
        <taxon>Brassicaceae</taxon>
        <taxon>Brassiceae</taxon>
        <taxon>Brassica</taxon>
    </lineage>
</organism>
<evidence type="ECO:0000256" key="1">
    <source>
        <dbReference type="SAM" id="MobiDB-lite"/>
    </source>
</evidence>
<reference evidence="2 3" key="1">
    <citation type="journal article" date="2020" name="BMC Genomics">
        <title>Intraspecific diversification of the crop wild relative Brassica cretica Lam. using demographic model selection.</title>
        <authorList>
            <person name="Kioukis A."/>
            <person name="Michalopoulou V.A."/>
            <person name="Briers L."/>
            <person name="Pirintsos S."/>
            <person name="Studholme D.J."/>
            <person name="Pavlidis P."/>
            <person name="Sarris P.F."/>
        </authorList>
    </citation>
    <scope>NUCLEOTIDE SEQUENCE [LARGE SCALE GENOMIC DNA]</scope>
    <source>
        <strain evidence="3">cv. PFS-1207/04</strain>
    </source>
</reference>
<accession>A0ABQ7BDG9</accession>
<evidence type="ECO:0000313" key="2">
    <source>
        <dbReference type="EMBL" id="KAF3530362.1"/>
    </source>
</evidence>